<dbReference type="Gene3D" id="3.40.190.10">
    <property type="entry name" value="Periplasmic binding protein-like II"/>
    <property type="match status" value="1"/>
</dbReference>
<dbReference type="EMBL" id="CP031417">
    <property type="protein sequence ID" value="AXK80903.1"/>
    <property type="molecule type" value="Genomic_DNA"/>
</dbReference>
<evidence type="ECO:0000313" key="4">
    <source>
        <dbReference type="Proteomes" id="UP000254889"/>
    </source>
</evidence>
<organism evidence="3 4">
    <name type="scientific">Pseudolabrys taiwanensis</name>
    <dbReference type="NCBI Taxonomy" id="331696"/>
    <lineage>
        <taxon>Bacteria</taxon>
        <taxon>Pseudomonadati</taxon>
        <taxon>Pseudomonadota</taxon>
        <taxon>Alphaproteobacteria</taxon>
        <taxon>Hyphomicrobiales</taxon>
        <taxon>Xanthobacteraceae</taxon>
        <taxon>Pseudolabrys</taxon>
    </lineage>
</organism>
<accession>A0A345ZVF6</accession>
<keyword evidence="2" id="KW-0732">Signal</keyword>
<reference evidence="3 4" key="1">
    <citation type="submission" date="2018-07" db="EMBL/GenBank/DDBJ databases">
        <authorList>
            <person name="Quirk P.G."/>
            <person name="Krulwich T.A."/>
        </authorList>
    </citation>
    <scope>NUCLEOTIDE SEQUENCE [LARGE SCALE GENOMIC DNA]</scope>
    <source>
        <strain evidence="3 4">CC-BB4</strain>
    </source>
</reference>
<dbReference type="PANTHER" id="PTHR42928:SF5">
    <property type="entry name" value="BLR1237 PROTEIN"/>
    <property type="match status" value="1"/>
</dbReference>
<comment type="similarity">
    <text evidence="1">Belongs to the UPF0065 (bug) family.</text>
</comment>
<dbReference type="Gene3D" id="3.40.190.150">
    <property type="entry name" value="Bordetella uptake gene, domain 1"/>
    <property type="match status" value="1"/>
</dbReference>
<feature type="signal peptide" evidence="2">
    <location>
        <begin position="1"/>
        <end position="28"/>
    </location>
</feature>
<keyword evidence="4" id="KW-1185">Reference proteome</keyword>
<dbReference type="CDD" id="cd13578">
    <property type="entry name" value="PBP2_Bug27"/>
    <property type="match status" value="1"/>
</dbReference>
<dbReference type="InterPro" id="IPR042100">
    <property type="entry name" value="Bug_dom1"/>
</dbReference>
<name>A0A345ZVF6_9HYPH</name>
<sequence length="326" mass="34001">MKKWVCRAGPTLLALAIAALLLAPAAQADDFPSRPIKLLVGAPPGGTTDTIARAIAGPMTEALKQPVLVENRPGAGGNIAADQVAKSAADGYTLLVSFSSHTINASLYPKLPYDPVADFTPITKIATVPSLLVGNPKLPAKDLKELIQLAKAKPDKLTFGVGGIGSSVHLAGEKFKLMTGTRILNVPYKGTAPALTDVLGGQVDLMFISYVTGAEQVKSGNLRAYGVTTAKRLPAFPDLPAIGEVVPGFESTAWFGVFGPARLPKAVTDKLHGVIVAALTDPTLRERLQNEGAVPVGDTPAEFAAFVKEDIERWAPIVKASGATPN</sequence>
<dbReference type="KEGG" id="ptaw:DW352_10520"/>
<dbReference type="RefSeq" id="WP_115690999.1">
    <property type="nucleotide sequence ID" value="NZ_CP031417.1"/>
</dbReference>
<dbReference type="Proteomes" id="UP000254889">
    <property type="component" value="Chromosome"/>
</dbReference>
<protein>
    <submittedName>
        <fullName evidence="3">Tripartite tricarboxylate transporter substrate binding protein</fullName>
    </submittedName>
</protein>
<gene>
    <name evidence="3" type="ORF">DW352_10520</name>
</gene>
<proteinExistence type="inferred from homology"/>
<dbReference type="PIRSF" id="PIRSF017082">
    <property type="entry name" value="YflP"/>
    <property type="match status" value="1"/>
</dbReference>
<evidence type="ECO:0000313" key="3">
    <source>
        <dbReference type="EMBL" id="AXK80903.1"/>
    </source>
</evidence>
<evidence type="ECO:0000256" key="2">
    <source>
        <dbReference type="SAM" id="SignalP"/>
    </source>
</evidence>
<dbReference type="Pfam" id="PF03401">
    <property type="entry name" value="TctC"/>
    <property type="match status" value="1"/>
</dbReference>
<evidence type="ECO:0000256" key="1">
    <source>
        <dbReference type="ARBA" id="ARBA00006987"/>
    </source>
</evidence>
<dbReference type="PANTHER" id="PTHR42928">
    <property type="entry name" value="TRICARBOXYLATE-BINDING PROTEIN"/>
    <property type="match status" value="1"/>
</dbReference>
<dbReference type="AlphaFoldDB" id="A0A345ZVF6"/>
<feature type="chain" id="PRO_5016896984" evidence="2">
    <location>
        <begin position="29"/>
        <end position="326"/>
    </location>
</feature>
<dbReference type="InterPro" id="IPR005064">
    <property type="entry name" value="BUG"/>
</dbReference>
<dbReference type="SUPFAM" id="SSF53850">
    <property type="entry name" value="Periplasmic binding protein-like II"/>
    <property type="match status" value="1"/>
</dbReference>
<dbReference type="OrthoDB" id="7374750at2"/>